<organism evidence="3 4">
    <name type="scientific">Streblomastix strix</name>
    <dbReference type="NCBI Taxonomy" id="222440"/>
    <lineage>
        <taxon>Eukaryota</taxon>
        <taxon>Metamonada</taxon>
        <taxon>Preaxostyla</taxon>
        <taxon>Oxymonadida</taxon>
        <taxon>Streblomastigidae</taxon>
        <taxon>Streblomastix</taxon>
    </lineage>
</organism>
<dbReference type="Pfam" id="PF08613">
    <property type="entry name" value="Cyclin"/>
    <property type="match status" value="1"/>
</dbReference>
<dbReference type="InterPro" id="IPR013922">
    <property type="entry name" value="Cyclin_PHO80-like"/>
</dbReference>
<keyword evidence="2" id="KW-1133">Transmembrane helix</keyword>
<dbReference type="GO" id="GO:0019901">
    <property type="term" value="F:protein kinase binding"/>
    <property type="evidence" value="ECO:0007669"/>
    <property type="project" value="InterPro"/>
</dbReference>
<evidence type="ECO:0008006" key="5">
    <source>
        <dbReference type="Google" id="ProtNLM"/>
    </source>
</evidence>
<dbReference type="EMBL" id="SNRW01029233">
    <property type="protein sequence ID" value="KAA6358872.1"/>
    <property type="molecule type" value="Genomic_DNA"/>
</dbReference>
<keyword evidence="2" id="KW-0472">Membrane</keyword>
<dbReference type="PANTHER" id="PTHR15615">
    <property type="match status" value="1"/>
</dbReference>
<dbReference type="OrthoDB" id="1060854at2759"/>
<sequence length="190" mass="21726">MTGSICCDNEDSNSETENSEISGSNCNSISSNQSEIIDYNWMQPLSQQFSKILLDAVPGMSQAILFASISHFIGFMQKKEDLMMEEGEIAVELLKRFIQKQQFKKVNLISTKNTGMILTIAFILALKLCRDQMHMNSHFAKVFNIPIVDLNLSEISFLKIIDFQLWISDDYFSLQQFEEVSEFEDVNIPL</sequence>
<evidence type="ECO:0000313" key="3">
    <source>
        <dbReference type="EMBL" id="KAA6358872.1"/>
    </source>
</evidence>
<name>A0A5J4TLY6_9EUKA</name>
<evidence type="ECO:0000313" key="4">
    <source>
        <dbReference type="Proteomes" id="UP000324800"/>
    </source>
</evidence>
<reference evidence="3 4" key="1">
    <citation type="submission" date="2019-03" db="EMBL/GenBank/DDBJ databases">
        <title>Single cell metagenomics reveals metabolic interactions within the superorganism composed of flagellate Streblomastix strix and complex community of Bacteroidetes bacteria on its surface.</title>
        <authorList>
            <person name="Treitli S.C."/>
            <person name="Kolisko M."/>
            <person name="Husnik F."/>
            <person name="Keeling P."/>
            <person name="Hampl V."/>
        </authorList>
    </citation>
    <scope>NUCLEOTIDE SEQUENCE [LARGE SCALE GENOMIC DNA]</scope>
    <source>
        <strain evidence="3">ST1C</strain>
    </source>
</reference>
<keyword evidence="2" id="KW-0812">Transmembrane</keyword>
<proteinExistence type="predicted"/>
<feature type="region of interest" description="Disordered" evidence="1">
    <location>
        <begin position="1"/>
        <end position="25"/>
    </location>
</feature>
<gene>
    <name evidence="3" type="ORF">EZS28_045600</name>
</gene>
<evidence type="ECO:0000256" key="1">
    <source>
        <dbReference type="SAM" id="MobiDB-lite"/>
    </source>
</evidence>
<dbReference type="PANTHER" id="PTHR15615:SF108">
    <property type="entry name" value="PROTEIN CNPPD1"/>
    <property type="match status" value="1"/>
</dbReference>
<feature type="transmembrane region" description="Helical" evidence="2">
    <location>
        <begin position="52"/>
        <end position="74"/>
    </location>
</feature>
<feature type="transmembrane region" description="Helical" evidence="2">
    <location>
        <begin position="113"/>
        <end position="129"/>
    </location>
</feature>
<dbReference type="AlphaFoldDB" id="A0A5J4TLY6"/>
<dbReference type="Proteomes" id="UP000324800">
    <property type="component" value="Unassembled WGS sequence"/>
</dbReference>
<comment type="caution">
    <text evidence="3">The sequence shown here is derived from an EMBL/GenBank/DDBJ whole genome shotgun (WGS) entry which is preliminary data.</text>
</comment>
<dbReference type="Gene3D" id="1.10.472.10">
    <property type="entry name" value="Cyclin-like"/>
    <property type="match status" value="1"/>
</dbReference>
<accession>A0A5J4TLY6</accession>
<protein>
    <recommendedName>
        <fullName evidence="5">Cyclin N-terminal domain-containing protein</fullName>
    </recommendedName>
</protein>
<evidence type="ECO:0000256" key="2">
    <source>
        <dbReference type="SAM" id="Phobius"/>
    </source>
</evidence>
<feature type="compositionally biased region" description="Acidic residues" evidence="1">
    <location>
        <begin position="8"/>
        <end position="18"/>
    </location>
</feature>